<dbReference type="PROSITE" id="PS51379">
    <property type="entry name" value="4FE4S_FER_2"/>
    <property type="match status" value="1"/>
</dbReference>
<proteinExistence type="predicted"/>
<feature type="coiled-coil region" evidence="1">
    <location>
        <begin position="221"/>
        <end position="283"/>
    </location>
</feature>
<evidence type="ECO:0000256" key="1">
    <source>
        <dbReference type="SAM" id="Coils"/>
    </source>
</evidence>
<keyword evidence="1" id="KW-0175">Coiled coil</keyword>
<feature type="domain" description="4Fe-4S ferredoxin-type" evidence="2">
    <location>
        <begin position="316"/>
        <end position="349"/>
    </location>
</feature>
<reference evidence="3 4" key="1">
    <citation type="submission" date="2020-12" db="EMBL/GenBank/DDBJ databases">
        <title>Novel Lytic Phages Protect Cells and Mice against Pseudomonas aeruginosa Infection.</title>
        <authorList>
            <person name="Chen F."/>
            <person name="Wu M."/>
            <person name="Wang Z."/>
        </authorList>
    </citation>
    <scope>NUCLEOTIDE SEQUENCE [LARGE SCALE GENOMIC DNA]</scope>
</reference>
<evidence type="ECO:0000313" key="3">
    <source>
        <dbReference type="EMBL" id="QQO38611.1"/>
    </source>
</evidence>
<name>A0A7T7Z832_9CAUD</name>
<evidence type="ECO:0000313" key="4">
    <source>
        <dbReference type="Proteomes" id="UP000595554"/>
    </source>
</evidence>
<organism evidence="3 4">
    <name type="scientific">Pseudomonas phage TH15</name>
    <dbReference type="NCBI Taxonomy" id="2801839"/>
    <lineage>
        <taxon>Viruses</taxon>
        <taxon>Duplodnaviria</taxon>
        <taxon>Heunggongvirae</taxon>
        <taxon>Uroviricota</taxon>
        <taxon>Caudoviricetes</taxon>
        <taxon>Lindbergviridae</taxon>
        <taxon>Pbunavirus</taxon>
        <taxon>Pbunavirus TH15</taxon>
    </lineage>
</organism>
<keyword evidence="4" id="KW-1185">Reference proteome</keyword>
<dbReference type="Proteomes" id="UP000595554">
    <property type="component" value="Segment"/>
</dbReference>
<sequence>MDDLEKPGIPEFEKIDANKLYEALETIAELEKKRDESEKRTRELAEVERPEVVGYRSAASRMVYEKDCGLQNPEPMMLVSQHDRIVAALSAQQSAQPEFCCKHSYKVAKQAAWGARDLTQCKCDHNEYCEHCWPDDFREGGKWHGGFETKQSAPEQGETERSALWAVHAQGPDELYAALSREDAEKHAAELNALPMPEGIAVGAVVVPSPWPAVQHWQYLAEQEQDHKNEIAGRLRQLERICEGLPQDAIDGGWTVQGIRGYAKRLEDQLKAALARVAELERGKVYVEARQCDECQHGGINDSATGVAACHECDWTGPEPEEDRCPGCQRENCMAAACPQCGARYVLVASEEIAAPVAQAQHSVPELLVRAEDFVSGKEVPQAWLDVQAERRRQITAEGWTPEHDDLYCAAELPRAAAAYILNGANDEAPAIWPFSAKWWKPRDARANYMRAGALILAEIERLDRAAGKEVGHE</sequence>
<protein>
    <recommendedName>
        <fullName evidence="2">4Fe-4S ferredoxin-type domain-containing protein</fullName>
    </recommendedName>
</protein>
<evidence type="ECO:0000259" key="2">
    <source>
        <dbReference type="PROSITE" id="PS51379"/>
    </source>
</evidence>
<feature type="coiled-coil region" evidence="1">
    <location>
        <begin position="20"/>
        <end position="47"/>
    </location>
</feature>
<dbReference type="InterPro" id="IPR017896">
    <property type="entry name" value="4Fe4S_Fe-S-bd"/>
</dbReference>
<dbReference type="EMBL" id="MW406974">
    <property type="protein sequence ID" value="QQO38611.1"/>
    <property type="molecule type" value="Genomic_DNA"/>
</dbReference>
<accession>A0A7T7Z832</accession>